<dbReference type="Proteomes" id="UP000326340">
    <property type="component" value="Unassembled WGS sequence"/>
</dbReference>
<proteinExistence type="predicted"/>
<keyword evidence="3" id="KW-1185">Reference proteome</keyword>
<name>A0A5Q4BN69_9PEZI</name>
<evidence type="ECO:0000313" key="2">
    <source>
        <dbReference type="EMBL" id="TQN68445.1"/>
    </source>
</evidence>
<dbReference type="EMBL" id="PUHP01000698">
    <property type="protein sequence ID" value="TQN68445.1"/>
    <property type="molecule type" value="Genomic_DNA"/>
</dbReference>
<evidence type="ECO:0000256" key="1">
    <source>
        <dbReference type="SAM" id="MobiDB-lite"/>
    </source>
</evidence>
<feature type="region of interest" description="Disordered" evidence="1">
    <location>
        <begin position="38"/>
        <end position="61"/>
    </location>
</feature>
<organism evidence="2 3">
    <name type="scientific">Colletotrichum shisoi</name>
    <dbReference type="NCBI Taxonomy" id="2078593"/>
    <lineage>
        <taxon>Eukaryota</taxon>
        <taxon>Fungi</taxon>
        <taxon>Dikarya</taxon>
        <taxon>Ascomycota</taxon>
        <taxon>Pezizomycotina</taxon>
        <taxon>Sordariomycetes</taxon>
        <taxon>Hypocreomycetidae</taxon>
        <taxon>Glomerellales</taxon>
        <taxon>Glomerellaceae</taxon>
        <taxon>Colletotrichum</taxon>
        <taxon>Colletotrichum destructivum species complex</taxon>
    </lineage>
</organism>
<sequence>MPITVVICNIRGACGQLWSTGQSILHYIHYPHKVYRPRGEGKAPCARSRRTTNLNPSRKGR</sequence>
<accession>A0A5Q4BN69</accession>
<comment type="caution">
    <text evidence="2">The sequence shown here is derived from an EMBL/GenBank/DDBJ whole genome shotgun (WGS) entry which is preliminary data.</text>
</comment>
<evidence type="ECO:0000313" key="3">
    <source>
        <dbReference type="Proteomes" id="UP000326340"/>
    </source>
</evidence>
<reference evidence="2 3" key="1">
    <citation type="journal article" date="2019" name="Sci. Rep.">
        <title>Colletotrichum shisoi sp. nov., an anthracnose pathogen of Perilla frutescens in Japan: molecular phylogenetic, morphological and genomic evidence.</title>
        <authorList>
            <person name="Gan P."/>
            <person name="Tsushima A."/>
            <person name="Hiroyama R."/>
            <person name="Narusaka M."/>
            <person name="Takano Y."/>
            <person name="Narusaka Y."/>
            <person name="Kawaradani M."/>
            <person name="Damm U."/>
            <person name="Shirasu K."/>
        </authorList>
    </citation>
    <scope>NUCLEOTIDE SEQUENCE [LARGE SCALE GENOMIC DNA]</scope>
    <source>
        <strain evidence="2 3">PG-2018a</strain>
    </source>
</reference>
<feature type="compositionally biased region" description="Polar residues" evidence="1">
    <location>
        <begin position="51"/>
        <end position="61"/>
    </location>
</feature>
<dbReference type="AlphaFoldDB" id="A0A5Q4BN69"/>
<protein>
    <submittedName>
        <fullName evidence="2">Uncharacterized protein</fullName>
    </submittedName>
</protein>
<gene>
    <name evidence="2" type="ORF">CSHISOI_06989</name>
</gene>